<keyword evidence="9 10" id="KW-0143">Chaperone</keyword>
<comment type="subunit">
    <text evidence="3 10">Monomer.</text>
</comment>
<dbReference type="AlphaFoldDB" id="A0A4S3KL75"/>
<organism evidence="11 12">
    <name type="scientific">Metallibacterium scheffleri</name>
    <dbReference type="NCBI Taxonomy" id="993689"/>
    <lineage>
        <taxon>Bacteria</taxon>
        <taxon>Pseudomonadati</taxon>
        <taxon>Pseudomonadota</taxon>
        <taxon>Gammaproteobacteria</taxon>
        <taxon>Lysobacterales</taxon>
        <taxon>Rhodanobacteraceae</taxon>
        <taxon>Metallibacterium</taxon>
    </lineage>
</organism>
<dbReference type="Pfam" id="PF03548">
    <property type="entry name" value="LolA"/>
    <property type="match status" value="1"/>
</dbReference>
<sequence precursor="true">MNIQNPHVSHFAGVRGALVMLCALGLALPALAQAAGSARAQLDAFASGLQSVSTHFSQVSVDANGNAGRSASGTLQLAAPRLFRWQVDKPYHQLIVADGTRVWVYDPDLQQVTVRAQNSAEAHSPLNVLTDLKLLDRQFKVSEDGAHDGQAWLKLRPNNDHAEFKYAELGFADNQLQTMVFEDLLGDRTTIRFSDWRRNAKLPADTFRFTPPPGADVIGDAPTAEAYPLKN</sequence>
<keyword evidence="11" id="KW-0449">Lipoprotein</keyword>
<dbReference type="EMBL" id="MWQO01000045">
    <property type="protein sequence ID" value="THD08804.1"/>
    <property type="molecule type" value="Genomic_DNA"/>
</dbReference>
<comment type="caution">
    <text evidence="11">The sequence shown here is derived from an EMBL/GenBank/DDBJ whole genome shotgun (WGS) entry which is preliminary data.</text>
</comment>
<dbReference type="Proteomes" id="UP000307749">
    <property type="component" value="Unassembled WGS sequence"/>
</dbReference>
<comment type="similarity">
    <text evidence="2 10">Belongs to the LolA family.</text>
</comment>
<accession>A0A4S3KL75</accession>
<keyword evidence="7 10" id="KW-0574">Periplasm</keyword>
<dbReference type="SUPFAM" id="SSF89392">
    <property type="entry name" value="Prokaryotic lipoproteins and lipoprotein localization factors"/>
    <property type="match status" value="1"/>
</dbReference>
<dbReference type="Gene3D" id="2.50.20.10">
    <property type="entry name" value="Lipoprotein localisation LolA/LolB/LppX"/>
    <property type="match status" value="1"/>
</dbReference>
<evidence type="ECO:0000313" key="12">
    <source>
        <dbReference type="Proteomes" id="UP000307749"/>
    </source>
</evidence>
<dbReference type="GO" id="GO:0044874">
    <property type="term" value="P:lipoprotein localization to outer membrane"/>
    <property type="evidence" value="ECO:0007669"/>
    <property type="project" value="UniProtKB-UniRule"/>
</dbReference>
<evidence type="ECO:0000256" key="10">
    <source>
        <dbReference type="HAMAP-Rule" id="MF_00240"/>
    </source>
</evidence>
<dbReference type="CDD" id="cd16325">
    <property type="entry name" value="LolA"/>
    <property type="match status" value="1"/>
</dbReference>
<keyword evidence="8 10" id="KW-0653">Protein transport</keyword>
<feature type="signal peptide" evidence="10">
    <location>
        <begin position="1"/>
        <end position="32"/>
    </location>
</feature>
<dbReference type="HAMAP" id="MF_00240">
    <property type="entry name" value="LolA"/>
    <property type="match status" value="1"/>
</dbReference>
<evidence type="ECO:0000256" key="3">
    <source>
        <dbReference type="ARBA" id="ARBA00011245"/>
    </source>
</evidence>
<evidence type="ECO:0000313" key="11">
    <source>
        <dbReference type="EMBL" id="THD08804.1"/>
    </source>
</evidence>
<name>A0A4S3KL75_9GAMM</name>
<dbReference type="PANTHER" id="PTHR35869:SF1">
    <property type="entry name" value="OUTER-MEMBRANE LIPOPROTEIN CARRIER PROTEIN"/>
    <property type="match status" value="1"/>
</dbReference>
<comment type="subcellular location">
    <subcellularLocation>
        <location evidence="1 10">Periplasm</location>
    </subcellularLocation>
</comment>
<dbReference type="InterPro" id="IPR018323">
    <property type="entry name" value="OM_lipoprot_carrier_LolA_Pbac"/>
</dbReference>
<dbReference type="InterPro" id="IPR004564">
    <property type="entry name" value="OM_lipoprot_carrier_LolA-like"/>
</dbReference>
<keyword evidence="5 10" id="KW-0813">Transport</keyword>
<dbReference type="InterPro" id="IPR029046">
    <property type="entry name" value="LolA/LolB/LppX"/>
</dbReference>
<keyword evidence="6 10" id="KW-0732">Signal</keyword>
<evidence type="ECO:0000256" key="2">
    <source>
        <dbReference type="ARBA" id="ARBA00007615"/>
    </source>
</evidence>
<comment type="function">
    <text evidence="10">Participates in the translocation of lipoproteins from the inner membrane to the outer membrane. Only forms a complex with a lipoprotein if the residue after the N-terminal Cys is not an aspartate (The Asp acts as a targeting signal to indicate that the lipoprotein should stay in the inner membrane).</text>
</comment>
<dbReference type="GO" id="GO:0042953">
    <property type="term" value="P:lipoprotein transport"/>
    <property type="evidence" value="ECO:0007669"/>
    <property type="project" value="InterPro"/>
</dbReference>
<proteinExistence type="inferred from homology"/>
<protein>
    <recommendedName>
        <fullName evidence="4 10">Outer-membrane lipoprotein carrier protein</fullName>
    </recommendedName>
</protein>
<evidence type="ECO:0000256" key="1">
    <source>
        <dbReference type="ARBA" id="ARBA00004418"/>
    </source>
</evidence>
<keyword evidence="12" id="KW-1185">Reference proteome</keyword>
<evidence type="ECO:0000256" key="5">
    <source>
        <dbReference type="ARBA" id="ARBA00022448"/>
    </source>
</evidence>
<reference evidence="11 12" key="1">
    <citation type="submission" date="2017-02" db="EMBL/GenBank/DDBJ databases">
        <title>Whole genome sequencing of Metallibacterium scheffleri DSM 24874 (T).</title>
        <authorList>
            <person name="Kumar S."/>
            <person name="Patil P."/>
            <person name="Patil P.B."/>
        </authorList>
    </citation>
    <scope>NUCLEOTIDE SEQUENCE [LARGE SCALE GENOMIC DNA]</scope>
    <source>
        <strain evidence="11 12">DSM 24874</strain>
    </source>
</reference>
<dbReference type="STRING" id="993689.GCA_002077135_02452"/>
<evidence type="ECO:0000256" key="9">
    <source>
        <dbReference type="ARBA" id="ARBA00023186"/>
    </source>
</evidence>
<evidence type="ECO:0000256" key="4">
    <source>
        <dbReference type="ARBA" id="ARBA00014035"/>
    </source>
</evidence>
<dbReference type="GO" id="GO:0030288">
    <property type="term" value="C:outer membrane-bounded periplasmic space"/>
    <property type="evidence" value="ECO:0007669"/>
    <property type="project" value="TreeGrafter"/>
</dbReference>
<evidence type="ECO:0000256" key="8">
    <source>
        <dbReference type="ARBA" id="ARBA00022927"/>
    </source>
</evidence>
<evidence type="ECO:0000256" key="6">
    <source>
        <dbReference type="ARBA" id="ARBA00022729"/>
    </source>
</evidence>
<evidence type="ECO:0000256" key="7">
    <source>
        <dbReference type="ARBA" id="ARBA00022764"/>
    </source>
</evidence>
<feature type="chain" id="PRO_5021051325" description="Outer-membrane lipoprotein carrier protein" evidence="10">
    <location>
        <begin position="33"/>
        <end position="231"/>
    </location>
</feature>
<gene>
    <name evidence="10" type="primary">lolA</name>
    <name evidence="11" type="ORF">B1806_12660</name>
</gene>
<dbReference type="NCBIfam" id="TIGR00547">
    <property type="entry name" value="lolA"/>
    <property type="match status" value="1"/>
</dbReference>
<dbReference type="PANTHER" id="PTHR35869">
    <property type="entry name" value="OUTER-MEMBRANE LIPOPROTEIN CARRIER PROTEIN"/>
    <property type="match status" value="1"/>
</dbReference>